<name>A0AAD8VYF0_LOLMU</name>
<accession>A0AAD8VYF0</accession>
<dbReference type="EMBL" id="JAUUTY010000005">
    <property type="protein sequence ID" value="KAK1628277.1"/>
    <property type="molecule type" value="Genomic_DNA"/>
</dbReference>
<keyword evidence="5" id="KW-1185">Reference proteome</keyword>
<evidence type="ECO:0000256" key="2">
    <source>
        <dbReference type="SAM" id="MobiDB-lite"/>
    </source>
</evidence>
<keyword evidence="1" id="KW-0175">Coiled coil</keyword>
<evidence type="ECO:0000313" key="5">
    <source>
        <dbReference type="Proteomes" id="UP001231189"/>
    </source>
</evidence>
<comment type="caution">
    <text evidence="4">The sequence shown here is derived from an EMBL/GenBank/DDBJ whole genome shotgun (WGS) entry which is preliminary data.</text>
</comment>
<reference evidence="4" key="1">
    <citation type="submission" date="2023-07" db="EMBL/GenBank/DDBJ databases">
        <title>A chromosome-level genome assembly of Lolium multiflorum.</title>
        <authorList>
            <person name="Chen Y."/>
            <person name="Copetti D."/>
            <person name="Kolliker R."/>
            <person name="Studer B."/>
        </authorList>
    </citation>
    <scope>NUCLEOTIDE SEQUENCE</scope>
    <source>
        <strain evidence="4">02402/16</strain>
        <tissue evidence="4">Leaf</tissue>
    </source>
</reference>
<dbReference type="InterPro" id="IPR007321">
    <property type="entry name" value="Transposase_28"/>
</dbReference>
<sequence length="273" mass="30361">MGKKKMTASSGATASTARVKAPSASRKAGAATNLDWTTSSISKRDENKLRTMWLISSDESYFLHPGSISRPKPPKGFTIMFSAFLHRGLSLPAHEFLSILLFSYGIQLWQLTPNSILHITIFFTVFEAFLGIDPHWGLWRKIVYVKCHSGGKASAPPAPKRSSGFFADEDDLMSNSEHSALRSCQVFDWLVAEAQKENASLKEELKQLKKKMNEEEQSKLKAQAQAYKKEGALRNSIESLLGTADMHVDRTNKLRVDSMSDALSFAVESSEQI</sequence>
<dbReference type="PANTHER" id="PTHR33026">
    <property type="entry name" value="OS06G0360600 PROTEIN"/>
    <property type="match status" value="1"/>
</dbReference>
<evidence type="ECO:0000313" key="4">
    <source>
        <dbReference type="EMBL" id="KAK1628277.1"/>
    </source>
</evidence>
<evidence type="ECO:0000256" key="1">
    <source>
        <dbReference type="SAM" id="Coils"/>
    </source>
</evidence>
<gene>
    <name evidence="4" type="ORF">QYE76_002592</name>
</gene>
<dbReference type="Proteomes" id="UP001231189">
    <property type="component" value="Unassembled WGS sequence"/>
</dbReference>
<dbReference type="Pfam" id="PF04195">
    <property type="entry name" value="Transposase_28"/>
    <property type="match status" value="1"/>
</dbReference>
<dbReference type="AlphaFoldDB" id="A0AAD8VYF0"/>
<evidence type="ECO:0000259" key="3">
    <source>
        <dbReference type="Pfam" id="PF04195"/>
    </source>
</evidence>
<proteinExistence type="predicted"/>
<feature type="region of interest" description="Disordered" evidence="2">
    <location>
        <begin position="1"/>
        <end position="30"/>
    </location>
</feature>
<feature type="coiled-coil region" evidence="1">
    <location>
        <begin position="191"/>
        <end position="230"/>
    </location>
</feature>
<protein>
    <recommendedName>
        <fullName evidence="3">Transposase (putative) gypsy type domain-containing protein</fullName>
    </recommendedName>
</protein>
<organism evidence="4 5">
    <name type="scientific">Lolium multiflorum</name>
    <name type="common">Italian ryegrass</name>
    <name type="synonym">Lolium perenne subsp. multiflorum</name>
    <dbReference type="NCBI Taxonomy" id="4521"/>
    <lineage>
        <taxon>Eukaryota</taxon>
        <taxon>Viridiplantae</taxon>
        <taxon>Streptophyta</taxon>
        <taxon>Embryophyta</taxon>
        <taxon>Tracheophyta</taxon>
        <taxon>Spermatophyta</taxon>
        <taxon>Magnoliopsida</taxon>
        <taxon>Liliopsida</taxon>
        <taxon>Poales</taxon>
        <taxon>Poaceae</taxon>
        <taxon>BOP clade</taxon>
        <taxon>Pooideae</taxon>
        <taxon>Poodae</taxon>
        <taxon>Poeae</taxon>
        <taxon>Poeae Chloroplast Group 2 (Poeae type)</taxon>
        <taxon>Loliodinae</taxon>
        <taxon>Loliinae</taxon>
        <taxon>Lolium</taxon>
    </lineage>
</organism>
<feature type="domain" description="Transposase (putative) gypsy type" evidence="3">
    <location>
        <begin position="79"/>
        <end position="144"/>
    </location>
</feature>
<feature type="compositionally biased region" description="Low complexity" evidence="2">
    <location>
        <begin position="7"/>
        <end position="17"/>
    </location>
</feature>
<dbReference type="PANTHER" id="PTHR33026:SF7">
    <property type="entry name" value="OS03G0100275 PROTEIN"/>
    <property type="match status" value="1"/>
</dbReference>